<dbReference type="GO" id="GO:0005737">
    <property type="term" value="C:cytoplasm"/>
    <property type="evidence" value="ECO:0007669"/>
    <property type="project" value="TreeGrafter"/>
</dbReference>
<dbReference type="Pfam" id="PF08771">
    <property type="entry name" value="FRB_dom"/>
    <property type="match status" value="1"/>
</dbReference>
<dbReference type="SUPFAM" id="SSF56112">
    <property type="entry name" value="Protein kinase-like (PK-like)"/>
    <property type="match status" value="1"/>
</dbReference>
<dbReference type="InterPro" id="IPR036940">
    <property type="entry name" value="PI3/4_kinase_cat_sf"/>
</dbReference>
<dbReference type="PANTHER" id="PTHR11139:SF9">
    <property type="entry name" value="SERINE_THREONINE-PROTEIN KINASE MTOR"/>
    <property type="match status" value="1"/>
</dbReference>
<dbReference type="EC" id="2.7.11.1" evidence="10"/>
<dbReference type="InterPro" id="IPR011009">
    <property type="entry name" value="Kinase-like_dom_sf"/>
</dbReference>
<dbReference type="Gene3D" id="1.10.1070.11">
    <property type="entry name" value="Phosphatidylinositol 3-/4-kinase, catalytic domain"/>
    <property type="match status" value="1"/>
</dbReference>
<evidence type="ECO:0000256" key="9">
    <source>
        <dbReference type="ARBA" id="ARBA00048679"/>
    </source>
</evidence>
<dbReference type="GO" id="GO:0106310">
    <property type="term" value="F:protein serine kinase activity"/>
    <property type="evidence" value="ECO:0007669"/>
    <property type="project" value="RHEA"/>
</dbReference>
<evidence type="ECO:0000256" key="11">
    <source>
        <dbReference type="SAM" id="MobiDB-lite"/>
    </source>
</evidence>
<feature type="region of interest" description="Disordered" evidence="11">
    <location>
        <begin position="1002"/>
        <end position="1039"/>
    </location>
</feature>
<comment type="similarity">
    <text evidence="1 10">Belongs to the PI3/PI4-kinase family.</text>
</comment>
<name>A0A3R6YXP0_9STRA</name>
<dbReference type="Gene3D" id="1.20.120.150">
    <property type="entry name" value="FKBP12-rapamycin binding domain"/>
    <property type="match status" value="1"/>
</dbReference>
<comment type="catalytic activity">
    <reaction evidence="9">
        <text>L-seryl-[protein] + ATP = O-phospho-L-seryl-[protein] + ADP + H(+)</text>
        <dbReference type="Rhea" id="RHEA:17989"/>
        <dbReference type="Rhea" id="RHEA-COMP:9863"/>
        <dbReference type="Rhea" id="RHEA-COMP:11604"/>
        <dbReference type="ChEBI" id="CHEBI:15378"/>
        <dbReference type="ChEBI" id="CHEBI:29999"/>
        <dbReference type="ChEBI" id="CHEBI:30616"/>
        <dbReference type="ChEBI" id="CHEBI:83421"/>
        <dbReference type="ChEBI" id="CHEBI:456216"/>
        <dbReference type="EC" id="2.7.11.1"/>
    </reaction>
</comment>
<dbReference type="SUPFAM" id="SSF47212">
    <property type="entry name" value="FKBP12-rapamycin-binding domain of FKBP-rapamycin-associated protein (FRAP)"/>
    <property type="match status" value="1"/>
</dbReference>
<evidence type="ECO:0000256" key="2">
    <source>
        <dbReference type="ARBA" id="ARBA00022527"/>
    </source>
</evidence>
<feature type="compositionally biased region" description="Pro residues" evidence="11">
    <location>
        <begin position="1015"/>
        <end position="1024"/>
    </location>
</feature>
<keyword evidence="3 10" id="KW-0808">Transferase</keyword>
<evidence type="ECO:0000256" key="10">
    <source>
        <dbReference type="RuleBase" id="RU364109"/>
    </source>
</evidence>
<dbReference type="GO" id="GO:0004674">
    <property type="term" value="F:protein serine/threonine kinase activity"/>
    <property type="evidence" value="ECO:0007669"/>
    <property type="project" value="UniProtKB-KW"/>
</dbReference>
<organism evidence="15 16">
    <name type="scientific">Aphanomyces invadans</name>
    <dbReference type="NCBI Taxonomy" id="157072"/>
    <lineage>
        <taxon>Eukaryota</taxon>
        <taxon>Sar</taxon>
        <taxon>Stramenopiles</taxon>
        <taxon>Oomycota</taxon>
        <taxon>Saprolegniomycetes</taxon>
        <taxon>Saprolegniales</taxon>
        <taxon>Verrucalvaceae</taxon>
        <taxon>Aphanomyces</taxon>
    </lineage>
</organism>
<dbReference type="PROSITE" id="PS51190">
    <property type="entry name" value="FATC"/>
    <property type="match status" value="1"/>
</dbReference>
<dbReference type="InterPro" id="IPR014009">
    <property type="entry name" value="PIK_FAT"/>
</dbReference>
<evidence type="ECO:0000259" key="13">
    <source>
        <dbReference type="PROSITE" id="PS51189"/>
    </source>
</evidence>
<evidence type="ECO:0000313" key="16">
    <source>
        <dbReference type="Proteomes" id="UP000285060"/>
    </source>
</evidence>
<keyword evidence="5 10" id="KW-0547">Nucleotide-binding</keyword>
<accession>A0A3R6YXP0</accession>
<dbReference type="InterPro" id="IPR024585">
    <property type="entry name" value="mTOR_dom"/>
</dbReference>
<dbReference type="PROSITE" id="PS50290">
    <property type="entry name" value="PI3_4_KINASE_3"/>
    <property type="match status" value="1"/>
</dbReference>
<keyword evidence="6 10" id="KW-0418">Kinase</keyword>
<dbReference type="GO" id="GO:0005524">
    <property type="term" value="F:ATP binding"/>
    <property type="evidence" value="ECO:0007669"/>
    <property type="project" value="UniProtKB-KW"/>
</dbReference>
<dbReference type="InterPro" id="IPR011989">
    <property type="entry name" value="ARM-like"/>
</dbReference>
<dbReference type="EMBL" id="QUSY01000538">
    <property type="protein sequence ID" value="RHY28724.1"/>
    <property type="molecule type" value="Genomic_DNA"/>
</dbReference>
<dbReference type="SMART" id="SM01345">
    <property type="entry name" value="Rapamycin_bind"/>
    <property type="match status" value="1"/>
</dbReference>
<feature type="domain" description="FAT" evidence="13">
    <location>
        <begin position="1230"/>
        <end position="1822"/>
    </location>
</feature>
<dbReference type="InterPro" id="IPR018936">
    <property type="entry name" value="PI3/4_kinase_CS"/>
</dbReference>
<evidence type="ECO:0000256" key="4">
    <source>
        <dbReference type="ARBA" id="ARBA00022737"/>
    </source>
</evidence>
<dbReference type="Gene3D" id="3.30.1010.10">
    <property type="entry name" value="Phosphatidylinositol 3-kinase Catalytic Subunit, Chain A, domain 4"/>
    <property type="match status" value="1"/>
</dbReference>
<evidence type="ECO:0000313" key="15">
    <source>
        <dbReference type="EMBL" id="RHY28724.1"/>
    </source>
</evidence>
<dbReference type="InterPro" id="IPR003151">
    <property type="entry name" value="PIK-rel_kinase_FAT"/>
</dbReference>
<evidence type="ECO:0000256" key="8">
    <source>
        <dbReference type="ARBA" id="ARBA00047899"/>
    </source>
</evidence>
<dbReference type="GO" id="GO:0044877">
    <property type="term" value="F:protein-containing complex binding"/>
    <property type="evidence" value="ECO:0007669"/>
    <property type="project" value="InterPro"/>
</dbReference>
<dbReference type="Pfam" id="PF02259">
    <property type="entry name" value="FAT"/>
    <property type="match status" value="1"/>
</dbReference>
<proteinExistence type="inferred from homology"/>
<dbReference type="InterPro" id="IPR050517">
    <property type="entry name" value="DDR_Repair_Kinase"/>
</dbReference>
<dbReference type="SMART" id="SM01346">
    <property type="entry name" value="DUF3385"/>
    <property type="match status" value="1"/>
</dbReference>
<dbReference type="InterPro" id="IPR016024">
    <property type="entry name" value="ARM-type_fold"/>
</dbReference>
<reference evidence="15 16" key="1">
    <citation type="submission" date="2018-08" db="EMBL/GenBank/DDBJ databases">
        <title>Aphanomyces genome sequencing and annotation.</title>
        <authorList>
            <person name="Minardi D."/>
            <person name="Oidtmann B."/>
            <person name="Van Der Giezen M."/>
            <person name="Studholme D.J."/>
        </authorList>
    </citation>
    <scope>NUCLEOTIDE SEQUENCE [LARGE SCALE GENOMIC DNA]</scope>
    <source>
        <strain evidence="15 16">NJM0002</strain>
    </source>
</reference>
<feature type="domain" description="FATC" evidence="14">
    <location>
        <begin position="2264"/>
        <end position="2296"/>
    </location>
</feature>
<dbReference type="FunFam" id="3.30.1010.10:FF:000006">
    <property type="entry name" value="Serine/threonine-protein kinase TOR"/>
    <property type="match status" value="1"/>
</dbReference>
<keyword evidence="2 10" id="KW-0723">Serine/threonine-protein kinase</keyword>
<dbReference type="SUPFAM" id="SSF48371">
    <property type="entry name" value="ARM repeat"/>
    <property type="match status" value="1"/>
</dbReference>
<dbReference type="GO" id="GO:0005634">
    <property type="term" value="C:nucleus"/>
    <property type="evidence" value="ECO:0007669"/>
    <property type="project" value="TreeGrafter"/>
</dbReference>
<dbReference type="PROSITE" id="PS51189">
    <property type="entry name" value="FAT"/>
    <property type="match status" value="1"/>
</dbReference>
<keyword evidence="4" id="KW-0677">Repeat</keyword>
<dbReference type="PANTHER" id="PTHR11139">
    <property type="entry name" value="ATAXIA TELANGIECTASIA MUTATED ATM -RELATED"/>
    <property type="match status" value="1"/>
</dbReference>
<evidence type="ECO:0000256" key="1">
    <source>
        <dbReference type="ARBA" id="ARBA00011031"/>
    </source>
</evidence>
<dbReference type="SMART" id="SM01343">
    <property type="entry name" value="FATC"/>
    <property type="match status" value="1"/>
</dbReference>
<dbReference type="GO" id="GO:0031929">
    <property type="term" value="P:TOR signaling"/>
    <property type="evidence" value="ECO:0007669"/>
    <property type="project" value="TreeGrafter"/>
</dbReference>
<dbReference type="GO" id="GO:0016242">
    <property type="term" value="P:negative regulation of macroautophagy"/>
    <property type="evidence" value="ECO:0007669"/>
    <property type="project" value="TreeGrafter"/>
</dbReference>
<dbReference type="InterPro" id="IPR036738">
    <property type="entry name" value="FRB_sf"/>
</dbReference>
<dbReference type="InterPro" id="IPR009076">
    <property type="entry name" value="FRB_dom"/>
</dbReference>
<dbReference type="InterPro" id="IPR000403">
    <property type="entry name" value="PI3/4_kinase_cat_dom"/>
</dbReference>
<dbReference type="GO" id="GO:0031932">
    <property type="term" value="C:TORC2 complex"/>
    <property type="evidence" value="ECO:0007669"/>
    <property type="project" value="TreeGrafter"/>
</dbReference>
<feature type="compositionally biased region" description="Low complexity" evidence="11">
    <location>
        <begin position="1025"/>
        <end position="1037"/>
    </location>
</feature>
<dbReference type="Gene3D" id="1.25.10.10">
    <property type="entry name" value="Leucine-rich Repeat Variant"/>
    <property type="match status" value="4"/>
</dbReference>
<keyword evidence="16" id="KW-1185">Reference proteome</keyword>
<gene>
    <name evidence="15" type="ORF">DYB32_006338</name>
</gene>
<dbReference type="PROSITE" id="PS00915">
    <property type="entry name" value="PI3_4_KINASE_1"/>
    <property type="match status" value="1"/>
</dbReference>
<dbReference type="Pfam" id="PF02260">
    <property type="entry name" value="FATC"/>
    <property type="match status" value="1"/>
</dbReference>
<evidence type="ECO:0000259" key="14">
    <source>
        <dbReference type="PROSITE" id="PS51190"/>
    </source>
</evidence>
<protein>
    <recommendedName>
        <fullName evidence="10">Serine/threonine-protein kinase TOR</fullName>
        <ecNumber evidence="10">2.7.11.1</ecNumber>
    </recommendedName>
</protein>
<evidence type="ECO:0000256" key="3">
    <source>
        <dbReference type="ARBA" id="ARBA00022679"/>
    </source>
</evidence>
<evidence type="ECO:0000256" key="7">
    <source>
        <dbReference type="ARBA" id="ARBA00022840"/>
    </source>
</evidence>
<evidence type="ECO:0000256" key="6">
    <source>
        <dbReference type="ARBA" id="ARBA00022777"/>
    </source>
</evidence>
<feature type="non-terminal residue" evidence="15">
    <location>
        <position position="1"/>
    </location>
</feature>
<dbReference type="GO" id="GO:0031931">
    <property type="term" value="C:TORC1 complex"/>
    <property type="evidence" value="ECO:0007669"/>
    <property type="project" value="TreeGrafter"/>
</dbReference>
<dbReference type="SMART" id="SM00146">
    <property type="entry name" value="PI3Kc"/>
    <property type="match status" value="1"/>
</dbReference>
<sequence length="2296" mass="255599">PDVVTFPAARSSTMLKHQLKERDVDGITVILNRLQSRDAHVRELAAEDLHTSVATLARELTSETFARFLSDLTPRLQSLLQSSNLVDQLGGISAVDALIPVASEAQIIRFANYLRSFFVTCESKAGLRAASWTLGRLASSTENGISGTLVAAFVDFEVKRAFEWLTNPCFQANHRRLAACMVLQALASAVPTLFHVNLTTFFVAIWPAIRDPRVDVRDAATVRMRVGSLRIESAVFVGAPSVVVAKSPSWESIHGSLLVIGQLVQNTGSFMVPRFREVGGAIARLVCHRLDRVWAWNLFESNGSGGIDDCDLPSRWTKLILVCVCDADAFVRHYLSICVAHLMKRVTTFLSVSERGIAFLALGELALAVGGINIPRAVACNSKMCIVDQLVPQLPSIIELLQDGMKKSKYYCIETLVCAAHFTKACTVAMEPYLPSLLEQMLAGAVPTSNRSAHALVVVVGGLNDALVEALTEIIQTVPAVKTWVQERLLHEISLVLRRTWTRRWWCMWQGVSVVANGQLGRRCGAHGTLPGRGQERGFVVPCVGLSKLDDKDTPGAYMSDAMLLLSLKTLGQFDFCGPFSILPFVQDNVAGFLTYPDVAIRKQAVVTCAKLCHPDPALSKRGRSGHMIDQVLQTLLQVGLTDLDWTVRKSVVESLDPSFDAWLAQESLLLTELDHALDLRSMEDSTRLLSKLIRGSQHLIEPYLSRVLDVLVPKLQLQGNANVASAVLTALGSLAQAVQTQMAPFEPMLLPLILDALQDHSSLTKRHVALVTLGQLVRPSMCLDIFAWRWCFAQRPVQEKQQIELQLFTAPPVGTRRRTNVDVVVTPSTTAAAAEEDPMHLALQHSPAAPALSVSDDAYFPTVAIHALLGILREPSLAVHHYGVIQAIMFIFKSLSLQCVPFLPSIVPPFLHVLDKGEPRLRHSLFLQLTALTSIVQHHLSPFFPAMVTLILRHWRAHLSPILQLIEKLARAAPSDFKQTYFPMLLPRLLEVLSPQPSSHGSGIVLAPGTHPNEPTPPTPLHPTMPVSSAASGASAVDHGGSPGAIVADLEAPDNSGDNRKFADAAVYLLGAIAFQLQDGWLSYKALIESILPFVPSPDHVAAMQAWSAVLADDKRISKELVQQVLTPELKSWYTAASSSATPSPDVNPASNASAIHANQANLKRAWEASQRSTKEGEAAFEQYQDYLVRALETAFQSDTIPAEILQTLLNLAEFMEHDVEALPIDIRELGELAQKCHAYAKALHYKELEFHTSPSTCIEALISINNQVGQPEAAVGILKYAQWHHRSVIQVKESWFEKLQDWENALELYNVKLVESPHDLDACTGKMRCLEALGEWEQLASLAKQVWSRAVDHDNASTAGKGLKKSHVDESLVKSVALLGARACWWLSEWTTMEQYVSGVLTSGPSVGTLAGTPSSVDSELNGLCALYKSVLAVHHNQFDDAQKWIDITRKEVDTTLGALVGESYLRAYHTMITLQQLSELEEIVAYKKICIHKPDEAPAHKRHMVHIWSQRLTGCKRVVEVWQHVLAVRSLVLRPHEDIDTWLQFASLCRQSGNLALSLKVFTHALSVRSLQPHQTTTHDDWRASLTPGPFSSVGYSENDPHRVAFAYLKHLWAVGDKAKALHELGSLVQTLSRRPSAGTTKTCAAHTVVTDAVVGTQELVKCQLKWAEWQMAIHDQQLDRVSIPAVLAALKHSTELDPTSYKGFFRSIALGRSRWAANVQQDILRVLTLWFAHGHKTAVYGALKAGFQSVNIETWLIVIPQLIARYVATSSRWGWCADPSRIHSPHERIQKQLSNLLCAIGAQHPHALIYPLSVALKSPLEVRQKAAEAIMDVMRRNYKNLVDEALLVSRELIRVAILWHEMWHEGLEEASRLYFGEHDVEGMMAVLQPLHVMMEKGPETLREVSFHQAFGRDLKEAYEWIQRYLNPQYGANEADLNRAWDLYYYVFRRINKQLPQLTTLELQYVSPNLLQAHNLQLAVPGTYRAGHDIIKIRSFVPTMLVLTSKQRPRRITIHASNGLEYMFLLKGHEDLRQDERVTQLFGLVNALLINDRTTSKKDLRITRYPVIPLSHNAGIVGWVPNCDTLHQLIRDYREARKILLNIEHRLMLQMAPDYDVLTLMQKVEVFQCALENTAGQDLYKVGYILGLGDRHPSNLMLHRFTGTIVHIDFGDCFEVAMHREKYPEKIPFRLTRMLTNAMEVRGGCAYLELRRSHRERELVNALGPEGAGAPREALNEKAVAVTRRVQSKLTGRDFFDDDSEPLNVAAQVQRLITQAASHENLCQCYIGWCPFW</sequence>
<dbReference type="Proteomes" id="UP000285060">
    <property type="component" value="Unassembled WGS sequence"/>
</dbReference>
<comment type="caution">
    <text evidence="15">The sequence shown here is derived from an EMBL/GenBank/DDBJ whole genome shotgun (WGS) entry which is preliminary data.</text>
</comment>
<evidence type="ECO:0000259" key="12">
    <source>
        <dbReference type="PROSITE" id="PS50290"/>
    </source>
</evidence>
<dbReference type="VEuPathDB" id="FungiDB:H310_12650"/>
<evidence type="ECO:0000256" key="5">
    <source>
        <dbReference type="ARBA" id="ARBA00022741"/>
    </source>
</evidence>
<feature type="domain" description="PI3K/PI4K catalytic" evidence="12">
    <location>
        <begin position="1999"/>
        <end position="2284"/>
    </location>
</feature>
<dbReference type="CDD" id="cd05169">
    <property type="entry name" value="PIKKc_TOR"/>
    <property type="match status" value="1"/>
</dbReference>
<dbReference type="Pfam" id="PF00454">
    <property type="entry name" value="PI3_PI4_kinase"/>
    <property type="match status" value="2"/>
</dbReference>
<comment type="catalytic activity">
    <reaction evidence="8 10">
        <text>L-threonyl-[protein] + ATP = O-phospho-L-threonyl-[protein] + ADP + H(+)</text>
        <dbReference type="Rhea" id="RHEA:46608"/>
        <dbReference type="Rhea" id="RHEA-COMP:11060"/>
        <dbReference type="Rhea" id="RHEA-COMP:11605"/>
        <dbReference type="ChEBI" id="CHEBI:15378"/>
        <dbReference type="ChEBI" id="CHEBI:30013"/>
        <dbReference type="ChEBI" id="CHEBI:30616"/>
        <dbReference type="ChEBI" id="CHEBI:61977"/>
        <dbReference type="ChEBI" id="CHEBI:456216"/>
        <dbReference type="EC" id="2.7.11.1"/>
    </reaction>
</comment>
<dbReference type="InterPro" id="IPR003152">
    <property type="entry name" value="FATC_dom"/>
</dbReference>
<dbReference type="FunFam" id="1.20.120.150:FF:000001">
    <property type="entry name" value="Serine/threonine-protein kinase TOR"/>
    <property type="match status" value="1"/>
</dbReference>
<dbReference type="InterPro" id="IPR026683">
    <property type="entry name" value="TOR_cat"/>
</dbReference>
<keyword evidence="7 10" id="KW-0067">ATP-binding</keyword>
<dbReference type="Pfam" id="PF11865">
    <property type="entry name" value="mTOR_dom"/>
    <property type="match status" value="1"/>
</dbReference>